<evidence type="ECO:0000256" key="1">
    <source>
        <dbReference type="SAM" id="Phobius"/>
    </source>
</evidence>
<evidence type="ECO:0000313" key="4">
    <source>
        <dbReference type="Proteomes" id="UP000295345"/>
    </source>
</evidence>
<keyword evidence="1" id="KW-0812">Transmembrane</keyword>
<dbReference type="Proteomes" id="UP000295345">
    <property type="component" value="Unassembled WGS sequence"/>
</dbReference>
<feature type="transmembrane region" description="Helical" evidence="1">
    <location>
        <begin position="123"/>
        <end position="146"/>
    </location>
</feature>
<gene>
    <name evidence="3" type="ORF">E1283_13155</name>
</gene>
<keyword evidence="1" id="KW-1133">Transmembrane helix</keyword>
<keyword evidence="4" id="KW-1185">Reference proteome</keyword>
<feature type="chain" id="PRO_5020391151" description="DUF3592 domain-containing protein" evidence="2">
    <location>
        <begin position="20"/>
        <end position="157"/>
    </location>
</feature>
<keyword evidence="1" id="KW-0472">Membrane</keyword>
<name>A0A4R4TD36_9ACTN</name>
<sequence length="157" mass="16805">MLLLALVLLLLSAAGALVAAVRVVAVALPGRPQPGAKYLARRAAWLTASVAVVAYSLGFVHVSWSEHDFGNGADSTPAPACRDGFEPAVREDLSHHESSYLPLRFDCVREDGTSYPSEPGLVWINWATLILALTTALLAVVVGYAAERRAREAVLRQ</sequence>
<protein>
    <recommendedName>
        <fullName evidence="5">DUF3592 domain-containing protein</fullName>
    </recommendedName>
</protein>
<comment type="caution">
    <text evidence="3">The sequence shown here is derived from an EMBL/GenBank/DDBJ whole genome shotgun (WGS) entry which is preliminary data.</text>
</comment>
<dbReference type="AlphaFoldDB" id="A0A4R4TD36"/>
<proteinExistence type="predicted"/>
<feature type="signal peptide" evidence="2">
    <location>
        <begin position="1"/>
        <end position="19"/>
    </location>
</feature>
<reference evidence="3 4" key="1">
    <citation type="submission" date="2019-03" db="EMBL/GenBank/DDBJ databases">
        <title>Draft genome sequences of novel Actinobacteria.</title>
        <authorList>
            <person name="Sahin N."/>
            <person name="Ay H."/>
            <person name="Saygin H."/>
        </authorList>
    </citation>
    <scope>NUCLEOTIDE SEQUENCE [LARGE SCALE GENOMIC DNA]</scope>
    <source>
        <strain evidence="3 4">DSM 41900</strain>
    </source>
</reference>
<accession>A0A4R4TD36</accession>
<evidence type="ECO:0008006" key="5">
    <source>
        <dbReference type="Google" id="ProtNLM"/>
    </source>
</evidence>
<dbReference type="EMBL" id="SMKI01000115">
    <property type="protein sequence ID" value="TDC75227.1"/>
    <property type="molecule type" value="Genomic_DNA"/>
</dbReference>
<organism evidence="3 4">
    <name type="scientific">Streptomyces hainanensis</name>
    <dbReference type="NCBI Taxonomy" id="402648"/>
    <lineage>
        <taxon>Bacteria</taxon>
        <taxon>Bacillati</taxon>
        <taxon>Actinomycetota</taxon>
        <taxon>Actinomycetes</taxon>
        <taxon>Kitasatosporales</taxon>
        <taxon>Streptomycetaceae</taxon>
        <taxon>Streptomyces</taxon>
    </lineage>
</organism>
<evidence type="ECO:0000256" key="2">
    <source>
        <dbReference type="SAM" id="SignalP"/>
    </source>
</evidence>
<keyword evidence="2" id="KW-0732">Signal</keyword>
<dbReference type="RefSeq" id="WP_132818184.1">
    <property type="nucleotide sequence ID" value="NZ_SMKI01000115.1"/>
</dbReference>
<dbReference type="OrthoDB" id="3483677at2"/>
<evidence type="ECO:0000313" key="3">
    <source>
        <dbReference type="EMBL" id="TDC75227.1"/>
    </source>
</evidence>